<evidence type="ECO:0000256" key="1">
    <source>
        <dbReference type="SAM" id="SignalP"/>
    </source>
</evidence>
<evidence type="ECO:0000313" key="2">
    <source>
        <dbReference type="EMBL" id="KOO51263.1"/>
    </source>
</evidence>
<dbReference type="EMBL" id="LILB01000001">
    <property type="protein sequence ID" value="KOO51263.1"/>
    <property type="molecule type" value="Genomic_DNA"/>
</dbReference>
<protein>
    <submittedName>
        <fullName evidence="2">Uncharacterized protein</fullName>
    </submittedName>
</protein>
<comment type="caution">
    <text evidence="2">The sequence shown here is derived from an EMBL/GenBank/DDBJ whole genome shotgun (WGS) entry which is preliminary data.</text>
</comment>
<evidence type="ECO:0000313" key="3">
    <source>
        <dbReference type="Proteomes" id="UP000036867"/>
    </source>
</evidence>
<dbReference type="RefSeq" id="WP_053415392.1">
    <property type="nucleotide sequence ID" value="NZ_LILB01000001.1"/>
</dbReference>
<sequence length="127" mass="14587">MVKRISAFILVLSSFVITGCVNDETTKEEIISDESFDVENVDFYKGKAMESNQVIVETADMMYRENATVFTFQKGDIGKTRLKKTKTKAEYDKIKIRYVLEIGKEDLKEISTKYSDVIKNTLPIDDH</sequence>
<keyword evidence="1" id="KW-0732">Signal</keyword>
<dbReference type="AlphaFoldDB" id="A0A0M0LKM1"/>
<feature type="chain" id="PRO_5038747980" evidence="1">
    <location>
        <begin position="19"/>
        <end position="127"/>
    </location>
</feature>
<dbReference type="GeneID" id="301134855"/>
<feature type="signal peptide" evidence="1">
    <location>
        <begin position="1"/>
        <end position="18"/>
    </location>
</feature>
<keyword evidence="3" id="KW-1185">Reference proteome</keyword>
<name>A0A0M0LKM1_9BACL</name>
<dbReference type="OrthoDB" id="9898504at2"/>
<gene>
    <name evidence="2" type="ORF">AMD00_01810</name>
</gene>
<reference evidence="3" key="1">
    <citation type="submission" date="2015-08" db="EMBL/GenBank/DDBJ databases">
        <title>Fjat-10028 dsm 16317.</title>
        <authorList>
            <person name="Liu B."/>
            <person name="Wang J."/>
            <person name="Zhu Y."/>
            <person name="Liu G."/>
            <person name="Chen Q."/>
            <person name="Chen Z."/>
            <person name="Lan J."/>
            <person name="Che J."/>
            <person name="Ge C."/>
            <person name="Shi H."/>
            <person name="Pan Z."/>
            <person name="Liu X."/>
        </authorList>
    </citation>
    <scope>NUCLEOTIDE SEQUENCE [LARGE SCALE GENOMIC DNA]</scope>
    <source>
        <strain evidence="3">DSM 16317</strain>
    </source>
</reference>
<dbReference type="Proteomes" id="UP000036867">
    <property type="component" value="Unassembled WGS sequence"/>
</dbReference>
<accession>A0A0M0LKM1</accession>
<proteinExistence type="predicted"/>
<dbReference type="PROSITE" id="PS51257">
    <property type="entry name" value="PROKAR_LIPOPROTEIN"/>
    <property type="match status" value="1"/>
</dbReference>
<organism evidence="2 3">
    <name type="scientific">Viridibacillus arvi</name>
    <dbReference type="NCBI Taxonomy" id="263475"/>
    <lineage>
        <taxon>Bacteria</taxon>
        <taxon>Bacillati</taxon>
        <taxon>Bacillota</taxon>
        <taxon>Bacilli</taxon>
        <taxon>Bacillales</taxon>
        <taxon>Caryophanaceae</taxon>
        <taxon>Viridibacillus</taxon>
    </lineage>
</organism>